<sequence length="136" mass="14485">MTYTDPGLAQIGMTEEAARKEYGEKLRVVRLPFSASDRAQTEGATAGTVKLVVHGNGHILGASILGGAHAGELAHLWVVAIEQKFNLRNIAQMMAPYPTLDCESFGLSTLAATERPANGMNGSFSNARRRLSAISV</sequence>
<dbReference type="KEGG" id="bsei:KMZ68_08360"/>
<name>A0A975NR49_9BRAD</name>
<dbReference type="GO" id="GO:0050660">
    <property type="term" value="F:flavin adenine dinucleotide binding"/>
    <property type="evidence" value="ECO:0007669"/>
    <property type="project" value="TreeGrafter"/>
</dbReference>
<dbReference type="InterPro" id="IPR050151">
    <property type="entry name" value="Class-I_Pyr_Nuc-Dis_Oxidored"/>
</dbReference>
<evidence type="ECO:0000313" key="6">
    <source>
        <dbReference type="Proteomes" id="UP000680805"/>
    </source>
</evidence>
<protein>
    <recommendedName>
        <fullName evidence="2">Dihydrolipoyl dehydrogenase</fullName>
    </recommendedName>
</protein>
<dbReference type="EMBL" id="CP076135">
    <property type="protein sequence ID" value="QWG19823.1"/>
    <property type="molecule type" value="Genomic_DNA"/>
</dbReference>
<dbReference type="InterPro" id="IPR016156">
    <property type="entry name" value="FAD/NAD-linked_Rdtase_dimer_sf"/>
</dbReference>
<evidence type="ECO:0000313" key="5">
    <source>
        <dbReference type="EMBL" id="QWG19823.1"/>
    </source>
</evidence>
<dbReference type="Pfam" id="PF02852">
    <property type="entry name" value="Pyr_redox_dim"/>
    <property type="match status" value="1"/>
</dbReference>
<reference evidence="5" key="1">
    <citation type="submission" date="2021-06" db="EMBL/GenBank/DDBJ databases">
        <title>Bradyrhizobium sp. S2-11-2 Genome sequencing.</title>
        <authorList>
            <person name="Jin L."/>
        </authorList>
    </citation>
    <scope>NUCLEOTIDE SEQUENCE</scope>
    <source>
        <strain evidence="5">S2-11-2</strain>
    </source>
</reference>
<dbReference type="Gene3D" id="3.30.390.30">
    <property type="match status" value="1"/>
</dbReference>
<evidence type="ECO:0000256" key="2">
    <source>
        <dbReference type="ARBA" id="ARBA00016961"/>
    </source>
</evidence>
<accession>A0A975NR49</accession>
<dbReference type="AlphaFoldDB" id="A0A975NR49"/>
<comment type="similarity">
    <text evidence="1">Belongs to the class-I pyridine nucleotide-disulfide oxidoreductase family.</text>
</comment>
<proteinExistence type="inferred from homology"/>
<dbReference type="PANTHER" id="PTHR22912:SF217">
    <property type="entry name" value="DIHYDROLIPOYL DEHYDROGENASE"/>
    <property type="match status" value="1"/>
</dbReference>
<dbReference type="PANTHER" id="PTHR22912">
    <property type="entry name" value="DISULFIDE OXIDOREDUCTASE"/>
    <property type="match status" value="1"/>
</dbReference>
<evidence type="ECO:0000256" key="1">
    <source>
        <dbReference type="ARBA" id="ARBA00007532"/>
    </source>
</evidence>
<keyword evidence="3" id="KW-0520">NAD</keyword>
<dbReference type="Proteomes" id="UP000680805">
    <property type="component" value="Chromosome"/>
</dbReference>
<organism evidence="5 6">
    <name type="scientific">Bradyrhizobium sediminis</name>
    <dbReference type="NCBI Taxonomy" id="2840469"/>
    <lineage>
        <taxon>Bacteria</taxon>
        <taxon>Pseudomonadati</taxon>
        <taxon>Pseudomonadota</taxon>
        <taxon>Alphaproteobacteria</taxon>
        <taxon>Hyphomicrobiales</taxon>
        <taxon>Nitrobacteraceae</taxon>
        <taxon>Bradyrhizobium</taxon>
    </lineage>
</organism>
<dbReference type="SUPFAM" id="SSF55424">
    <property type="entry name" value="FAD/NAD-linked reductases, dimerisation (C-terminal) domain"/>
    <property type="match status" value="1"/>
</dbReference>
<evidence type="ECO:0000259" key="4">
    <source>
        <dbReference type="Pfam" id="PF02852"/>
    </source>
</evidence>
<feature type="domain" description="Pyridine nucleotide-disulphide oxidoreductase dimerisation" evidence="4">
    <location>
        <begin position="2"/>
        <end position="101"/>
    </location>
</feature>
<dbReference type="GO" id="GO:0004148">
    <property type="term" value="F:dihydrolipoyl dehydrogenase (NADH) activity"/>
    <property type="evidence" value="ECO:0007669"/>
    <property type="project" value="TreeGrafter"/>
</dbReference>
<dbReference type="GO" id="GO:0006103">
    <property type="term" value="P:2-oxoglutarate metabolic process"/>
    <property type="evidence" value="ECO:0007669"/>
    <property type="project" value="TreeGrafter"/>
</dbReference>
<dbReference type="InterPro" id="IPR004099">
    <property type="entry name" value="Pyr_nucl-diS_OxRdtase_dimer"/>
</dbReference>
<gene>
    <name evidence="5" type="ORF">KMZ68_08360</name>
</gene>
<evidence type="ECO:0000256" key="3">
    <source>
        <dbReference type="ARBA" id="ARBA00023027"/>
    </source>
</evidence>